<comment type="subcellular location">
    <subcellularLocation>
        <location evidence="1">Cytoplasm</location>
        <location evidence="1">Nucleoid</location>
    </subcellularLocation>
</comment>
<evidence type="ECO:0000256" key="1">
    <source>
        <dbReference type="ARBA" id="ARBA00004453"/>
    </source>
</evidence>
<dbReference type="GO" id="GO:0003677">
    <property type="term" value="F:DNA binding"/>
    <property type="evidence" value="ECO:0007669"/>
    <property type="project" value="UniProtKB-KW"/>
</dbReference>
<dbReference type="InterPro" id="IPR041468">
    <property type="entry name" value="HTH_ParB/Spo0J"/>
</dbReference>
<dbReference type="Gene3D" id="3.90.1530.30">
    <property type="match status" value="1"/>
</dbReference>
<evidence type="ECO:0000256" key="3">
    <source>
        <dbReference type="ARBA" id="ARBA00022829"/>
    </source>
</evidence>
<dbReference type="NCBIfam" id="TIGR00180">
    <property type="entry name" value="parB_part"/>
    <property type="match status" value="1"/>
</dbReference>
<dbReference type="Pfam" id="PF02195">
    <property type="entry name" value="ParB_N"/>
    <property type="match status" value="1"/>
</dbReference>
<evidence type="ECO:0000256" key="4">
    <source>
        <dbReference type="ARBA" id="ARBA00023125"/>
    </source>
</evidence>
<accession>A0A2T2XHH0</accession>
<organism evidence="6 7">
    <name type="scientific">Sulfobacillus benefaciens</name>
    <dbReference type="NCBI Taxonomy" id="453960"/>
    <lineage>
        <taxon>Bacteria</taxon>
        <taxon>Bacillati</taxon>
        <taxon>Bacillota</taxon>
        <taxon>Clostridia</taxon>
        <taxon>Eubacteriales</taxon>
        <taxon>Clostridiales Family XVII. Incertae Sedis</taxon>
        <taxon>Sulfobacillus</taxon>
    </lineage>
</organism>
<dbReference type="GO" id="GO:0005694">
    <property type="term" value="C:chromosome"/>
    <property type="evidence" value="ECO:0007669"/>
    <property type="project" value="TreeGrafter"/>
</dbReference>
<gene>
    <name evidence="6" type="ORF">C7B46_07505</name>
</gene>
<dbReference type="InterPro" id="IPR036086">
    <property type="entry name" value="ParB/Sulfiredoxin_sf"/>
</dbReference>
<name>A0A2T2XHH0_9FIRM</name>
<dbReference type="GO" id="GO:0009295">
    <property type="term" value="C:nucleoid"/>
    <property type="evidence" value="ECO:0007669"/>
    <property type="project" value="UniProtKB-SubCell"/>
</dbReference>
<sequence>MAKPRGLGRGLASLIPDKGSSEVGQETGIVEILVNLIDPNPFQPRKHFSPTEIAELSQSILAVGILQPILVRPVDARYQLVAGERRVRAAQAAGLDRVPAVIRSVSDAESMEIALVENLQRRDLNPIEEAYAYWRLSEELGWTQEAIGTRVGKSRSHIANLLRLLGLTDSIQGQISRGELSVAHAKVLLSVPEERREVLARRAVSEEWTVKRLQWEADHSPSTKVSAGDEVDVHLRALEVTLRRNLGTRVVLRGNSGKGTIEIPYHSVDELERFLELLQGDRGSDPGFVV</sequence>
<keyword evidence="3" id="KW-0159">Chromosome partition</keyword>
<dbReference type="InterPro" id="IPR004437">
    <property type="entry name" value="ParB/RepB/Spo0J"/>
</dbReference>
<dbReference type="FunFam" id="3.90.1530.30:FF:000001">
    <property type="entry name" value="Chromosome partitioning protein ParB"/>
    <property type="match status" value="1"/>
</dbReference>
<feature type="domain" description="ParB-like N-terminal" evidence="5">
    <location>
        <begin position="30"/>
        <end position="119"/>
    </location>
</feature>
<dbReference type="CDD" id="cd16393">
    <property type="entry name" value="SPO0J_N"/>
    <property type="match status" value="1"/>
</dbReference>
<evidence type="ECO:0000313" key="7">
    <source>
        <dbReference type="Proteomes" id="UP000242972"/>
    </source>
</evidence>
<evidence type="ECO:0000259" key="5">
    <source>
        <dbReference type="SMART" id="SM00470"/>
    </source>
</evidence>
<dbReference type="PANTHER" id="PTHR33375:SF1">
    <property type="entry name" value="CHROMOSOME-PARTITIONING PROTEIN PARB-RELATED"/>
    <property type="match status" value="1"/>
</dbReference>
<evidence type="ECO:0000256" key="2">
    <source>
        <dbReference type="ARBA" id="ARBA00006295"/>
    </source>
</evidence>
<dbReference type="Pfam" id="PF23552">
    <property type="entry name" value="ParB_C"/>
    <property type="match status" value="1"/>
</dbReference>
<dbReference type="InterPro" id="IPR057240">
    <property type="entry name" value="ParB_dimer_C"/>
</dbReference>
<dbReference type="AlphaFoldDB" id="A0A2T2XHH0"/>
<comment type="caution">
    <text evidence="6">The sequence shown here is derived from an EMBL/GenBank/DDBJ whole genome shotgun (WGS) entry which is preliminary data.</text>
</comment>
<dbReference type="Gene3D" id="1.10.10.2830">
    <property type="match status" value="1"/>
</dbReference>
<dbReference type="Proteomes" id="UP000242972">
    <property type="component" value="Unassembled WGS sequence"/>
</dbReference>
<dbReference type="PANTHER" id="PTHR33375">
    <property type="entry name" value="CHROMOSOME-PARTITIONING PROTEIN PARB-RELATED"/>
    <property type="match status" value="1"/>
</dbReference>
<dbReference type="Pfam" id="PF17762">
    <property type="entry name" value="HTH_ParB"/>
    <property type="match status" value="1"/>
</dbReference>
<proteinExistence type="inferred from homology"/>
<dbReference type="InterPro" id="IPR003115">
    <property type="entry name" value="ParB_N"/>
</dbReference>
<dbReference type="SMART" id="SM00470">
    <property type="entry name" value="ParB"/>
    <property type="match status" value="1"/>
</dbReference>
<evidence type="ECO:0000313" key="6">
    <source>
        <dbReference type="EMBL" id="PSR33954.1"/>
    </source>
</evidence>
<dbReference type="GO" id="GO:0007059">
    <property type="term" value="P:chromosome segregation"/>
    <property type="evidence" value="ECO:0007669"/>
    <property type="project" value="UniProtKB-KW"/>
</dbReference>
<comment type="similarity">
    <text evidence="2">Belongs to the ParB family.</text>
</comment>
<dbReference type="SUPFAM" id="SSF110849">
    <property type="entry name" value="ParB/Sulfiredoxin"/>
    <property type="match status" value="1"/>
</dbReference>
<dbReference type="InterPro" id="IPR050336">
    <property type="entry name" value="Chromosome_partition/occlusion"/>
</dbReference>
<reference evidence="6 7" key="1">
    <citation type="journal article" date="2014" name="BMC Genomics">
        <title>Comparison of environmental and isolate Sulfobacillus genomes reveals diverse carbon, sulfur, nitrogen, and hydrogen metabolisms.</title>
        <authorList>
            <person name="Justice N.B."/>
            <person name="Norman A."/>
            <person name="Brown C.T."/>
            <person name="Singh A."/>
            <person name="Thomas B.C."/>
            <person name="Banfield J.F."/>
        </authorList>
    </citation>
    <scope>NUCLEOTIDE SEQUENCE [LARGE SCALE GENOMIC DNA]</scope>
    <source>
        <strain evidence="6">AMDSBA4</strain>
    </source>
</reference>
<protein>
    <submittedName>
        <fullName evidence="6">Chromosome partitioning protein ParB</fullName>
    </submittedName>
</protein>
<dbReference type="EMBL" id="PXYW01000014">
    <property type="protein sequence ID" value="PSR33954.1"/>
    <property type="molecule type" value="Genomic_DNA"/>
</dbReference>
<dbReference type="FunFam" id="1.10.10.2830:FF:000001">
    <property type="entry name" value="Chromosome partitioning protein ParB"/>
    <property type="match status" value="1"/>
</dbReference>
<keyword evidence="4" id="KW-0238">DNA-binding</keyword>